<dbReference type="EMBL" id="MF460360">
    <property type="protein sequence ID" value="AXC47234.1"/>
    <property type="molecule type" value="Genomic_DNA"/>
</dbReference>
<name>A0A344PFG2_9PHAE</name>
<dbReference type="RefSeq" id="YP_009505279.1">
    <property type="nucleotide sequence ID" value="NC_038231.1"/>
</dbReference>
<feature type="transmembrane region" description="Helical" evidence="1">
    <location>
        <begin position="89"/>
        <end position="111"/>
    </location>
</feature>
<keyword evidence="1" id="KW-0812">Transmembrane</keyword>
<dbReference type="AlphaFoldDB" id="A0A344PFG2"/>
<evidence type="ECO:0000256" key="1">
    <source>
        <dbReference type="SAM" id="Phobius"/>
    </source>
</evidence>
<proteinExistence type="predicted"/>
<keyword evidence="2" id="KW-0934">Plastid</keyword>
<reference evidence="2" key="1">
    <citation type="journal article" date="2020" name="Sci. Rep.">
        <title>Organelle inheritance and genome architecture variation in isogamous brown algae.</title>
        <authorList>
            <person name="Choi J.W."/>
            <person name="Graf L."/>
            <person name="Peters A.F."/>
            <person name="Cock J.M."/>
            <person name="Nishitsuji K."/>
            <person name="Arimoto A."/>
            <person name="Shoguchi E."/>
            <person name="Nagasato C."/>
            <person name="Choi C.G."/>
            <person name="Yoon H.S."/>
        </authorList>
    </citation>
    <scope>NUCLEOTIDE SEQUENCE</scope>
</reference>
<dbReference type="GeneID" id="37544664"/>
<feature type="transmembrane region" description="Helical" evidence="1">
    <location>
        <begin position="34"/>
        <end position="53"/>
    </location>
</feature>
<evidence type="ECO:0008006" key="3">
    <source>
        <dbReference type="Google" id="ProtNLM"/>
    </source>
</evidence>
<geneLocation type="plastid" evidence="2"/>
<sequence length="120" mass="14075">MKLSIESIGEFLYNFVDTRLPQGMVLNNLTGRDYLFLTILFTVLFLKGYYWALSIRFLVQWFPNVNPYIHPMFGLIVITDIFLKEFQGLLPTIFGMDMSAMMAFICLEWMIRTLESIVIL</sequence>
<keyword evidence="1" id="KW-0472">Membrane</keyword>
<gene>
    <name evidence="2" type="primary">ycf19</name>
    <name evidence="2" type="ORF">Petal_134</name>
</gene>
<accession>A0A344PFG2</accession>
<evidence type="ECO:0000313" key="2">
    <source>
        <dbReference type="EMBL" id="AXC47234.1"/>
    </source>
</evidence>
<protein>
    <recommendedName>
        <fullName evidence="3">YggT family protein</fullName>
    </recommendedName>
</protein>
<dbReference type="GO" id="GO:0016020">
    <property type="term" value="C:membrane"/>
    <property type="evidence" value="ECO:0007669"/>
    <property type="project" value="InterPro"/>
</dbReference>
<organism evidence="2">
    <name type="scientific">Petalonia binghamiae</name>
    <dbReference type="NCBI Taxonomy" id="698476"/>
    <lineage>
        <taxon>Eukaryota</taxon>
        <taxon>Sar</taxon>
        <taxon>Stramenopiles</taxon>
        <taxon>Ochrophyta</taxon>
        <taxon>PX clade</taxon>
        <taxon>Phaeophyceae</taxon>
        <taxon>Ectocarpales</taxon>
        <taxon>Scytosiphonaceae</taxon>
        <taxon>Petalonia</taxon>
    </lineage>
</organism>
<dbReference type="InterPro" id="IPR003425">
    <property type="entry name" value="CCB3/YggT"/>
</dbReference>
<keyword evidence="1" id="KW-1133">Transmembrane helix</keyword>
<dbReference type="Pfam" id="PF02325">
    <property type="entry name" value="CCB3_YggT"/>
    <property type="match status" value="1"/>
</dbReference>